<dbReference type="PANTHER" id="PTHR47592:SF31">
    <property type="entry name" value="ZINC FINGER, CCHC-TYPE-RELATED"/>
    <property type="match status" value="1"/>
</dbReference>
<dbReference type="AlphaFoldDB" id="A0A151RCN0"/>
<dbReference type="Pfam" id="PF22936">
    <property type="entry name" value="Pol_BBD"/>
    <property type="match status" value="1"/>
</dbReference>
<dbReference type="Gene3D" id="4.10.60.10">
    <property type="entry name" value="Zinc finger, CCHC-type"/>
    <property type="match status" value="1"/>
</dbReference>
<keyword evidence="1" id="KW-0863">Zinc-finger</keyword>
<dbReference type="SMART" id="SM00343">
    <property type="entry name" value="ZnF_C2HC"/>
    <property type="match status" value="1"/>
</dbReference>
<dbReference type="Pfam" id="PF14223">
    <property type="entry name" value="Retrotran_gag_2"/>
    <property type="match status" value="1"/>
</dbReference>
<evidence type="ECO:0000313" key="4">
    <source>
        <dbReference type="EMBL" id="KYP40135.1"/>
    </source>
</evidence>
<keyword evidence="5" id="KW-1185">Reference proteome</keyword>
<dbReference type="Gramene" id="C.cajan_37094.t">
    <property type="protein sequence ID" value="C.cajan_37094.t"/>
    <property type="gene ID" value="C.cajan_37094"/>
</dbReference>
<reference evidence="4" key="1">
    <citation type="journal article" date="2012" name="Nat. Biotechnol.">
        <title>Draft genome sequence of pigeonpea (Cajanus cajan), an orphan legume crop of resource-poor farmers.</title>
        <authorList>
            <person name="Varshney R.K."/>
            <person name="Chen W."/>
            <person name="Li Y."/>
            <person name="Bharti A.K."/>
            <person name="Saxena R.K."/>
            <person name="Schlueter J.A."/>
            <person name="Donoghue M.T."/>
            <person name="Azam S."/>
            <person name="Fan G."/>
            <person name="Whaley A.M."/>
            <person name="Farmer A.D."/>
            <person name="Sheridan J."/>
            <person name="Iwata A."/>
            <person name="Tuteja R."/>
            <person name="Penmetsa R.V."/>
            <person name="Wu W."/>
            <person name="Upadhyaya H.D."/>
            <person name="Yang S.P."/>
            <person name="Shah T."/>
            <person name="Saxena K.B."/>
            <person name="Michael T."/>
            <person name="McCombie W.R."/>
            <person name="Yang B."/>
            <person name="Zhang G."/>
            <person name="Yang H."/>
            <person name="Wang J."/>
            <person name="Spillane C."/>
            <person name="Cook D.R."/>
            <person name="May G.D."/>
            <person name="Xu X."/>
            <person name="Jackson S.A."/>
        </authorList>
    </citation>
    <scope>NUCLEOTIDE SEQUENCE [LARGE SCALE GENOMIC DNA]</scope>
</reference>
<organism evidence="4 5">
    <name type="scientific">Cajanus cajan</name>
    <name type="common">Pigeon pea</name>
    <name type="synonym">Cajanus indicus</name>
    <dbReference type="NCBI Taxonomy" id="3821"/>
    <lineage>
        <taxon>Eukaryota</taxon>
        <taxon>Viridiplantae</taxon>
        <taxon>Streptophyta</taxon>
        <taxon>Embryophyta</taxon>
        <taxon>Tracheophyta</taxon>
        <taxon>Spermatophyta</taxon>
        <taxon>Magnoliopsida</taxon>
        <taxon>eudicotyledons</taxon>
        <taxon>Gunneridae</taxon>
        <taxon>Pentapetalae</taxon>
        <taxon>rosids</taxon>
        <taxon>fabids</taxon>
        <taxon>Fabales</taxon>
        <taxon>Fabaceae</taxon>
        <taxon>Papilionoideae</taxon>
        <taxon>50 kb inversion clade</taxon>
        <taxon>NPAAA clade</taxon>
        <taxon>indigoferoid/millettioid clade</taxon>
        <taxon>Phaseoleae</taxon>
        <taxon>Cajanus</taxon>
    </lineage>
</organism>
<dbReference type="GO" id="GO:0008270">
    <property type="term" value="F:zinc ion binding"/>
    <property type="evidence" value="ECO:0007669"/>
    <property type="project" value="UniProtKB-KW"/>
</dbReference>
<dbReference type="PROSITE" id="PS50158">
    <property type="entry name" value="ZF_CCHC"/>
    <property type="match status" value="1"/>
</dbReference>
<evidence type="ECO:0000256" key="1">
    <source>
        <dbReference type="PROSITE-ProRule" id="PRU00047"/>
    </source>
</evidence>
<dbReference type="GO" id="GO:0003676">
    <property type="term" value="F:nucleic acid binding"/>
    <property type="evidence" value="ECO:0007669"/>
    <property type="project" value="InterPro"/>
</dbReference>
<dbReference type="Proteomes" id="UP000075243">
    <property type="component" value="Unassembled WGS sequence"/>
</dbReference>
<proteinExistence type="predicted"/>
<evidence type="ECO:0000259" key="3">
    <source>
        <dbReference type="PROSITE" id="PS50158"/>
    </source>
</evidence>
<keyword evidence="1" id="KW-0479">Metal-binding</keyword>
<sequence>MIRQWIDKNIYHHVSSETNAFNLWKKLSELFESKNAQNKAFLIRKLVNLKYKDGSSMAGHLSNFQNLVNQLNTMEIVLDDELLALLLLSLLPYSWETLVASLSNSAPNGKLTFNMVKDSFLNEETKRKGQGMDSSLTHNEALIMESRRRSHQRNSHRYDDRSKSKGRSRTRKDIKCFHCNKMGHLMKDCREDKDKDTTTIVSNGEVVIVYNDNSINLALQEYEWVIDSAASFNVTRHYEYFTSYTVSDFGQVKMVNQGVSKVVVIIKMWLETNIGKLHLKNVRHIPDMRLNLISVQELDEYGYHNYFGNGKWKCTRGTFMIAKGEKQNTLYWTSTKFSTPQANYAIEDYFTSLWHKRLDHLIWAFVLKSKD</sequence>
<feature type="domain" description="CCHC-type" evidence="3">
    <location>
        <begin position="175"/>
        <end position="191"/>
    </location>
</feature>
<dbReference type="InterPro" id="IPR001878">
    <property type="entry name" value="Znf_CCHC"/>
</dbReference>
<dbReference type="Pfam" id="PF00098">
    <property type="entry name" value="zf-CCHC"/>
    <property type="match status" value="1"/>
</dbReference>
<dbReference type="InterPro" id="IPR054722">
    <property type="entry name" value="PolX-like_BBD"/>
</dbReference>
<feature type="region of interest" description="Disordered" evidence="2">
    <location>
        <begin position="145"/>
        <end position="169"/>
    </location>
</feature>
<protein>
    <submittedName>
        <fullName evidence="4">Retrovirus-related Pol polyprotein from transposon TNT 1-94</fullName>
    </submittedName>
</protein>
<dbReference type="PANTHER" id="PTHR47592">
    <property type="entry name" value="PBF68 PROTEIN"/>
    <property type="match status" value="1"/>
</dbReference>
<dbReference type="InterPro" id="IPR036875">
    <property type="entry name" value="Znf_CCHC_sf"/>
</dbReference>
<evidence type="ECO:0000313" key="5">
    <source>
        <dbReference type="Proteomes" id="UP000075243"/>
    </source>
</evidence>
<dbReference type="SUPFAM" id="SSF57756">
    <property type="entry name" value="Retrovirus zinc finger-like domains"/>
    <property type="match status" value="1"/>
</dbReference>
<dbReference type="OMA" id="MWLETNI"/>
<keyword evidence="1" id="KW-0862">Zinc</keyword>
<evidence type="ECO:0000256" key="2">
    <source>
        <dbReference type="SAM" id="MobiDB-lite"/>
    </source>
</evidence>
<dbReference type="EMBL" id="KQ483855">
    <property type="protein sequence ID" value="KYP40135.1"/>
    <property type="molecule type" value="Genomic_DNA"/>
</dbReference>
<accession>A0A151RCN0</accession>
<gene>
    <name evidence="4" type="ORF">KK1_038535</name>
</gene>
<name>A0A151RCN0_CAJCA</name>